<feature type="region of interest" description="Disordered" evidence="3">
    <location>
        <begin position="1"/>
        <end position="21"/>
    </location>
</feature>
<dbReference type="Gene3D" id="3.20.20.70">
    <property type="entry name" value="Aldolase class I"/>
    <property type="match status" value="1"/>
</dbReference>
<protein>
    <recommendedName>
        <fullName evidence="7">Dihydrodipicolinate synthase family protein</fullName>
    </recommendedName>
</protein>
<evidence type="ECO:0000313" key="6">
    <source>
        <dbReference type="EMBL" id="BCE92643.1"/>
    </source>
</evidence>
<evidence type="ECO:0000256" key="2">
    <source>
        <dbReference type="ARBA" id="ARBA00023239"/>
    </source>
</evidence>
<comment type="similarity">
    <text evidence="1">Belongs to the DapA family.</text>
</comment>
<dbReference type="EMBL" id="AP023091">
    <property type="protein sequence ID" value="BCE22867.1"/>
    <property type="molecule type" value="Genomic_DNA"/>
</dbReference>
<dbReference type="CDD" id="cd00408">
    <property type="entry name" value="DHDPS-like"/>
    <property type="match status" value="1"/>
</dbReference>
<accession>A0A809X5V0</accession>
<evidence type="ECO:0008006" key="7">
    <source>
        <dbReference type="Google" id="ProtNLM"/>
    </source>
</evidence>
<evidence type="ECO:0000256" key="1">
    <source>
        <dbReference type="ARBA" id="ARBA00007592"/>
    </source>
</evidence>
<dbReference type="PANTHER" id="PTHR12128">
    <property type="entry name" value="DIHYDRODIPICOLINATE SYNTHASE"/>
    <property type="match status" value="1"/>
</dbReference>
<dbReference type="InterPro" id="IPR013785">
    <property type="entry name" value="Aldolase_TIM"/>
</dbReference>
<dbReference type="GO" id="GO:0008840">
    <property type="term" value="F:4-hydroxy-tetrahydrodipicolinate synthase activity"/>
    <property type="evidence" value="ECO:0007669"/>
    <property type="project" value="TreeGrafter"/>
</dbReference>
<dbReference type="AlphaFoldDB" id="A0A809X5V0"/>
<gene>
    <name evidence="6" type="ORF">XF10B_54410</name>
    <name evidence="4" type="ORF">XF1B_55480</name>
    <name evidence="5" type="ORF">XF4B_54800</name>
</gene>
<dbReference type="EMBL" id="AP023099">
    <property type="protein sequence ID" value="BCE92643.1"/>
    <property type="molecule type" value="Genomic_DNA"/>
</dbReference>
<dbReference type="EMBL" id="AP023094">
    <property type="protein sequence ID" value="BCE49131.1"/>
    <property type="molecule type" value="Genomic_DNA"/>
</dbReference>
<evidence type="ECO:0000256" key="3">
    <source>
        <dbReference type="SAM" id="MobiDB-lite"/>
    </source>
</evidence>
<reference evidence="5" key="3">
    <citation type="submission" date="2020-05" db="EMBL/GenBank/DDBJ databases">
        <title>Complete genome sequence of Bradyrhizobium diazoefficiens XF4 isolated from soybean nodule.</title>
        <authorList>
            <person name="Noda R."/>
            <person name="Kakizaki K."/>
            <person name="Minamisawa K."/>
        </authorList>
    </citation>
    <scope>NUCLEOTIDE SEQUENCE</scope>
    <source>
        <strain evidence="5">XF4</strain>
    </source>
</reference>
<name>A0A809X5V0_9BRAD</name>
<reference evidence="6" key="2">
    <citation type="submission" date="2020-05" db="EMBL/GenBank/DDBJ databases">
        <title>Complete genome sequence of Bradyrhizobium diazoefficiens XF10 isolated from soybean nodule.</title>
        <authorList>
            <person name="Noda R."/>
            <person name="Kakizaki K."/>
            <person name="Minamisawa K."/>
        </authorList>
    </citation>
    <scope>NUCLEOTIDE SEQUENCE</scope>
    <source>
        <strain evidence="6">XF10</strain>
    </source>
</reference>
<dbReference type="Pfam" id="PF00701">
    <property type="entry name" value="DHDPS"/>
    <property type="match status" value="1"/>
</dbReference>
<evidence type="ECO:0000313" key="5">
    <source>
        <dbReference type="EMBL" id="BCE49131.1"/>
    </source>
</evidence>
<dbReference type="InterPro" id="IPR002220">
    <property type="entry name" value="DapA-like"/>
</dbReference>
<proteinExistence type="inferred from homology"/>
<dbReference type="PANTHER" id="PTHR12128:SF66">
    <property type="entry name" value="4-HYDROXY-2-OXOGLUTARATE ALDOLASE, MITOCHONDRIAL"/>
    <property type="match status" value="1"/>
</dbReference>
<keyword evidence="2" id="KW-0456">Lyase</keyword>
<reference evidence="4" key="1">
    <citation type="submission" date="2020-05" db="EMBL/GenBank/DDBJ databases">
        <title>Complete genome sequence of Bradyrhizobium diazoefficiens XF1 isolated from soybean nodule.</title>
        <authorList>
            <person name="Noda R."/>
            <person name="Kakizaki K."/>
            <person name="Minamisawa K."/>
        </authorList>
    </citation>
    <scope>NUCLEOTIDE SEQUENCE</scope>
    <source>
        <strain evidence="4">XF1</strain>
    </source>
</reference>
<dbReference type="SUPFAM" id="SSF51569">
    <property type="entry name" value="Aldolase"/>
    <property type="match status" value="1"/>
</dbReference>
<sequence length="134" mass="14420">METRGQNMKVRPTGVIPPMTTPFRKDGEIDFGLVAPQVDWMIGAGAHGGSTGEGHTLDHEEYRDLMAATVEAVKGRIPVIAGIIVDSTRDAIRRGKLVRDMNVAALQVTPVHYLFEPDEEALGALNGPCVEAAE</sequence>
<organism evidence="4">
    <name type="scientific">Bradyrhizobium diazoefficiens</name>
    <dbReference type="NCBI Taxonomy" id="1355477"/>
    <lineage>
        <taxon>Bacteria</taxon>
        <taxon>Pseudomonadati</taxon>
        <taxon>Pseudomonadota</taxon>
        <taxon>Alphaproteobacteria</taxon>
        <taxon>Hyphomicrobiales</taxon>
        <taxon>Nitrobacteraceae</taxon>
        <taxon>Bradyrhizobium</taxon>
    </lineage>
</organism>
<evidence type="ECO:0000313" key="4">
    <source>
        <dbReference type="EMBL" id="BCE22867.1"/>
    </source>
</evidence>